<keyword evidence="7" id="KW-1185">Reference proteome</keyword>
<evidence type="ECO:0000256" key="1">
    <source>
        <dbReference type="ARBA" id="ARBA00022723"/>
    </source>
</evidence>
<proteinExistence type="predicted"/>
<dbReference type="InterPro" id="IPR002893">
    <property type="entry name" value="Znf_MYND"/>
</dbReference>
<dbReference type="Pfam" id="PF01753">
    <property type="entry name" value="zf-MYND"/>
    <property type="match status" value="1"/>
</dbReference>
<evidence type="ECO:0000259" key="5">
    <source>
        <dbReference type="PROSITE" id="PS50865"/>
    </source>
</evidence>
<name>A0A8H6XNN8_9AGAR</name>
<accession>A0A8H6XNN8</accession>
<keyword evidence="3" id="KW-0862">Zinc</keyword>
<dbReference type="Gene3D" id="6.10.140.2220">
    <property type="match status" value="1"/>
</dbReference>
<comment type="caution">
    <text evidence="6">The sequence shown here is derived from an EMBL/GenBank/DDBJ whole genome shotgun (WGS) entry which is preliminary data.</text>
</comment>
<evidence type="ECO:0000256" key="4">
    <source>
        <dbReference type="PROSITE-ProRule" id="PRU00134"/>
    </source>
</evidence>
<evidence type="ECO:0000256" key="2">
    <source>
        <dbReference type="ARBA" id="ARBA00022771"/>
    </source>
</evidence>
<sequence>MPLQKPTPTEKLAFYASLWRVADPDLDKGAFSSLNTSEAMSWIMAIGHVNEIDPRIKQSREQQRQYDVAIENLRVALWDIQRFEYLFPLIPYSKRPNFDISSLESWPVWKIPHTNVRDPWTQMENAQEKWERMSSYVVTQFHLMAFTQRDIAEKYFMTPPQGVLGNWIGVKKIMSQAGLDITEAGVWIPFQVYFFNDIILIMEILDVKRLPWPAPGSGILNKLLDHQENRSGGYQGGNYHPLGFELPDTISQAALIWPPALQTPKAPLVVVRYSYTQGRPAGGSDFMVHLESRLQELSPPGTSADDVRVQLESHILAAQQTPPEHLLMMARLLSFNADLINQKWADDQQSKISQAARKETRISFFVPCLRPRFTSVSSMLFYYGQNLTKRRAVEEIETGLTPKKYLLCVRCRQETERAICRICKAVFYCGPDCARRYWPQHKLVCQTSIQILYAPSSLPPGTLYIPVRTYTHWVADFGFANAQEAIEFGNPSLGECAVNQYGTDRFMCRILWAGEPEHLDERLWQTAVLFDRRRSVIVRFGPKETERAQKRGIVIPFHETGYRKLGEVIQRYEAHDQSMYFWVRRVGDCIEVK</sequence>
<feature type="domain" description="MYND-type" evidence="5">
    <location>
        <begin position="408"/>
        <end position="445"/>
    </location>
</feature>
<dbReference type="PROSITE" id="PS01360">
    <property type="entry name" value="ZF_MYND_1"/>
    <property type="match status" value="1"/>
</dbReference>
<dbReference type="Proteomes" id="UP000620124">
    <property type="component" value="Unassembled WGS sequence"/>
</dbReference>
<dbReference type="PROSITE" id="PS50865">
    <property type="entry name" value="ZF_MYND_2"/>
    <property type="match status" value="1"/>
</dbReference>
<reference evidence="6" key="1">
    <citation type="submission" date="2020-05" db="EMBL/GenBank/DDBJ databases">
        <title>Mycena genomes resolve the evolution of fungal bioluminescence.</title>
        <authorList>
            <person name="Tsai I.J."/>
        </authorList>
    </citation>
    <scope>NUCLEOTIDE SEQUENCE</scope>
    <source>
        <strain evidence="6">CCC161011</strain>
    </source>
</reference>
<dbReference type="EMBL" id="JACAZI010000014">
    <property type="protein sequence ID" value="KAF7345105.1"/>
    <property type="molecule type" value="Genomic_DNA"/>
</dbReference>
<evidence type="ECO:0000313" key="7">
    <source>
        <dbReference type="Proteomes" id="UP000620124"/>
    </source>
</evidence>
<keyword evidence="1" id="KW-0479">Metal-binding</keyword>
<gene>
    <name evidence="6" type="ORF">MVEN_01674200</name>
</gene>
<keyword evidence="2 4" id="KW-0863">Zinc-finger</keyword>
<dbReference type="GO" id="GO:0008270">
    <property type="term" value="F:zinc ion binding"/>
    <property type="evidence" value="ECO:0007669"/>
    <property type="project" value="UniProtKB-KW"/>
</dbReference>
<evidence type="ECO:0000256" key="3">
    <source>
        <dbReference type="ARBA" id="ARBA00022833"/>
    </source>
</evidence>
<protein>
    <submittedName>
        <fullName evidence="6">Ankyrin repeat and mynd domain-containing protein 2-like</fullName>
    </submittedName>
</protein>
<dbReference type="OrthoDB" id="341421at2759"/>
<dbReference type="SUPFAM" id="SSF144232">
    <property type="entry name" value="HIT/MYND zinc finger-like"/>
    <property type="match status" value="1"/>
</dbReference>
<organism evidence="6 7">
    <name type="scientific">Mycena venus</name>
    <dbReference type="NCBI Taxonomy" id="2733690"/>
    <lineage>
        <taxon>Eukaryota</taxon>
        <taxon>Fungi</taxon>
        <taxon>Dikarya</taxon>
        <taxon>Basidiomycota</taxon>
        <taxon>Agaricomycotina</taxon>
        <taxon>Agaricomycetes</taxon>
        <taxon>Agaricomycetidae</taxon>
        <taxon>Agaricales</taxon>
        <taxon>Marasmiineae</taxon>
        <taxon>Mycenaceae</taxon>
        <taxon>Mycena</taxon>
    </lineage>
</organism>
<dbReference type="AlphaFoldDB" id="A0A8H6XNN8"/>
<evidence type="ECO:0000313" key="6">
    <source>
        <dbReference type="EMBL" id="KAF7345105.1"/>
    </source>
</evidence>